<dbReference type="EMBL" id="AWUE01020011">
    <property type="protein sequence ID" value="OMO70308.1"/>
    <property type="molecule type" value="Genomic_DNA"/>
</dbReference>
<evidence type="ECO:0000313" key="2">
    <source>
        <dbReference type="Proteomes" id="UP000187203"/>
    </source>
</evidence>
<sequence length="51" mass="5671">MWELRYLGIGMVSCPAACSHPSRSFFNNQVVSVGKPILLQLTRTGNSCFPR</sequence>
<accession>A0A1R3HJ28</accession>
<comment type="caution">
    <text evidence="1">The sequence shown here is derived from an EMBL/GenBank/DDBJ whole genome shotgun (WGS) entry which is preliminary data.</text>
</comment>
<dbReference type="Proteomes" id="UP000187203">
    <property type="component" value="Unassembled WGS sequence"/>
</dbReference>
<keyword evidence="2" id="KW-1185">Reference proteome</keyword>
<gene>
    <name evidence="1" type="ORF">COLO4_28653</name>
</gene>
<evidence type="ECO:0000313" key="1">
    <source>
        <dbReference type="EMBL" id="OMO70308.1"/>
    </source>
</evidence>
<organism evidence="1 2">
    <name type="scientific">Corchorus olitorius</name>
    <dbReference type="NCBI Taxonomy" id="93759"/>
    <lineage>
        <taxon>Eukaryota</taxon>
        <taxon>Viridiplantae</taxon>
        <taxon>Streptophyta</taxon>
        <taxon>Embryophyta</taxon>
        <taxon>Tracheophyta</taxon>
        <taxon>Spermatophyta</taxon>
        <taxon>Magnoliopsida</taxon>
        <taxon>eudicotyledons</taxon>
        <taxon>Gunneridae</taxon>
        <taxon>Pentapetalae</taxon>
        <taxon>rosids</taxon>
        <taxon>malvids</taxon>
        <taxon>Malvales</taxon>
        <taxon>Malvaceae</taxon>
        <taxon>Grewioideae</taxon>
        <taxon>Apeibeae</taxon>
        <taxon>Corchorus</taxon>
    </lineage>
</organism>
<name>A0A1R3HJ28_9ROSI</name>
<reference evidence="2" key="1">
    <citation type="submission" date="2013-09" db="EMBL/GenBank/DDBJ databases">
        <title>Corchorus olitorius genome sequencing.</title>
        <authorList>
            <person name="Alam M."/>
            <person name="Haque M.S."/>
            <person name="Islam M.S."/>
            <person name="Emdad E.M."/>
            <person name="Islam M.M."/>
            <person name="Ahmed B."/>
            <person name="Halim A."/>
            <person name="Hossen Q.M.M."/>
            <person name="Hossain M.Z."/>
            <person name="Ahmed R."/>
            <person name="Khan M.M."/>
            <person name="Islam R."/>
            <person name="Rashid M.M."/>
            <person name="Khan S.A."/>
            <person name="Rahman M.S."/>
            <person name="Alam M."/>
            <person name="Yahiya A.S."/>
            <person name="Khan M.S."/>
            <person name="Azam M.S."/>
            <person name="Haque T."/>
            <person name="Lashkar M.Z.H."/>
            <person name="Akhand A.I."/>
            <person name="Morshed G."/>
            <person name="Roy S."/>
            <person name="Uddin K.S."/>
            <person name="Rabeya T."/>
            <person name="Hossain A.S."/>
            <person name="Chowdhury A."/>
            <person name="Snigdha A.R."/>
            <person name="Mortoza M.S."/>
            <person name="Matin S.A."/>
            <person name="Hoque S.M.E."/>
            <person name="Islam M.K."/>
            <person name="Roy D.K."/>
            <person name="Haider R."/>
            <person name="Moosa M.M."/>
            <person name="Elias S.M."/>
            <person name="Hasan A.M."/>
            <person name="Jahan S."/>
            <person name="Shafiuddin M."/>
            <person name="Mahmood N."/>
            <person name="Shommy N.S."/>
        </authorList>
    </citation>
    <scope>NUCLEOTIDE SEQUENCE [LARGE SCALE GENOMIC DNA]</scope>
    <source>
        <strain evidence="2">cv. O-4</strain>
    </source>
</reference>
<proteinExistence type="predicted"/>
<protein>
    <submittedName>
        <fullName evidence="1">Uncharacterized protein</fullName>
    </submittedName>
</protein>
<dbReference type="AlphaFoldDB" id="A0A1R3HJ28"/>